<comment type="caution">
    <text evidence="2">The sequence shown here is derived from an EMBL/GenBank/DDBJ whole genome shotgun (WGS) entry which is preliminary data.</text>
</comment>
<sequence>MPVDTSDYCHRQSRPRPKSTQSRRWLSSLTPLARSSRYELAKPTRDRDLVEKVMASLLSHSIRGLRVVASQAPWYHNFRTEQGQGRCRAGRQAGRPSLPPRPPCRRAAAPSRPSQSGTVDREEAQGQEEVTNGCLGAAWRVRCGPITELVGQSRLDFDFEPSKHGNARCCSTSAKCWAEVAVENEPKEKDARALVAMRMVGVFYFDASTIEPKSQRINLSVWLVLVRVKPLSFCPFVYLSDRRVDDASAGYGRPKPTGIYCCPEPFLSWLPADYTLTENGNDRDALELLSKRDMLTAGRF</sequence>
<keyword evidence="3" id="KW-1185">Reference proteome</keyword>
<evidence type="ECO:0000313" key="3">
    <source>
        <dbReference type="Proteomes" id="UP001365128"/>
    </source>
</evidence>
<organism evidence="2 3">
    <name type="scientific">Phyllosticta citricarpa</name>
    <dbReference type="NCBI Taxonomy" id="55181"/>
    <lineage>
        <taxon>Eukaryota</taxon>
        <taxon>Fungi</taxon>
        <taxon>Dikarya</taxon>
        <taxon>Ascomycota</taxon>
        <taxon>Pezizomycotina</taxon>
        <taxon>Dothideomycetes</taxon>
        <taxon>Dothideomycetes incertae sedis</taxon>
        <taxon>Botryosphaeriales</taxon>
        <taxon>Phyllostictaceae</taxon>
        <taxon>Phyllosticta</taxon>
    </lineage>
</organism>
<gene>
    <name evidence="2" type="ORF">IWX46DRAFT_667658</name>
</gene>
<protein>
    <submittedName>
        <fullName evidence="2">Uncharacterized protein</fullName>
    </submittedName>
</protein>
<accession>A0ABR1LI51</accession>
<name>A0ABR1LI51_9PEZI</name>
<evidence type="ECO:0000256" key="1">
    <source>
        <dbReference type="SAM" id="MobiDB-lite"/>
    </source>
</evidence>
<feature type="region of interest" description="Disordered" evidence="1">
    <location>
        <begin position="83"/>
        <end position="128"/>
    </location>
</feature>
<proteinExistence type="predicted"/>
<feature type="compositionally biased region" description="Low complexity" evidence="1">
    <location>
        <begin position="83"/>
        <end position="96"/>
    </location>
</feature>
<dbReference type="Proteomes" id="UP001365128">
    <property type="component" value="Unassembled WGS sequence"/>
</dbReference>
<feature type="compositionally biased region" description="Low complexity" evidence="1">
    <location>
        <begin position="105"/>
        <end position="114"/>
    </location>
</feature>
<evidence type="ECO:0000313" key="2">
    <source>
        <dbReference type="EMBL" id="KAK7534394.1"/>
    </source>
</evidence>
<reference evidence="2 3" key="1">
    <citation type="submission" date="2024-04" db="EMBL/GenBank/DDBJ databases">
        <title>Phyllosticta paracitricarpa is synonymous to the EU quarantine fungus P. citricarpa based on phylogenomic analyses.</title>
        <authorList>
            <consortium name="Lawrence Berkeley National Laboratory"/>
            <person name="Van Ingen-Buijs V.A."/>
            <person name="Van Westerhoven A.C."/>
            <person name="Haridas S."/>
            <person name="Skiadas P."/>
            <person name="Martin F."/>
            <person name="Groenewald J.Z."/>
            <person name="Crous P.W."/>
            <person name="Seidl M.F."/>
        </authorList>
    </citation>
    <scope>NUCLEOTIDE SEQUENCE [LARGE SCALE GENOMIC DNA]</scope>
    <source>
        <strain evidence="2 3">CBS 122670</strain>
    </source>
</reference>
<dbReference type="EMBL" id="JBBPDW010000043">
    <property type="protein sequence ID" value="KAK7534394.1"/>
    <property type="molecule type" value="Genomic_DNA"/>
</dbReference>
<feature type="region of interest" description="Disordered" evidence="1">
    <location>
        <begin position="1"/>
        <end position="25"/>
    </location>
</feature>